<evidence type="ECO:0000313" key="3">
    <source>
        <dbReference type="Proteomes" id="UP000032841"/>
    </source>
</evidence>
<evidence type="ECO:0000259" key="1">
    <source>
        <dbReference type="Pfam" id="PF13586"/>
    </source>
</evidence>
<dbReference type="InterPro" id="IPR025668">
    <property type="entry name" value="Tnp_DDE_dom"/>
</dbReference>
<dbReference type="EMBL" id="HG916826">
    <property type="protein sequence ID" value="CDM41144.1"/>
    <property type="molecule type" value="Genomic_DNA"/>
</dbReference>
<dbReference type="PANTHER" id="PTHR30007">
    <property type="entry name" value="PHP DOMAIN PROTEIN"/>
    <property type="match status" value="1"/>
</dbReference>
<evidence type="ECO:0000313" key="2">
    <source>
        <dbReference type="EMBL" id="CDM41144.1"/>
    </source>
</evidence>
<dbReference type="PANTHER" id="PTHR30007:SF1">
    <property type="entry name" value="BLR1914 PROTEIN"/>
    <property type="match status" value="1"/>
</dbReference>
<dbReference type="KEGG" id="ppse:BN5_2579"/>
<dbReference type="eggNOG" id="COG3293">
    <property type="taxonomic scope" value="Bacteria"/>
</dbReference>
<gene>
    <name evidence="2" type="ORF">BN5_2579</name>
</gene>
<accession>W6RGV1</accession>
<feature type="domain" description="Transposase DDE" evidence="1">
    <location>
        <begin position="1"/>
        <end position="86"/>
    </location>
</feature>
<dbReference type="AlphaFoldDB" id="W6RGV1"/>
<name>W6RGV1_ECTO5</name>
<reference evidence="2 3" key="1">
    <citation type="submission" date="2013-11" db="EMBL/GenBank/DDBJ databases">
        <title>Complete genome sequence of the cyanide-degrading bacterium Pseudomonas pseudoalcaligenes CECT 5344.</title>
        <authorList>
            <person name="Wibberg D."/>
            <person name="Puehler A."/>
            <person name="Schlueter A."/>
        </authorList>
    </citation>
    <scope>NUCLEOTIDE SEQUENCE [LARGE SCALE GENOMIC DNA]</scope>
    <source>
        <strain evidence="3">CECT 5344</strain>
    </source>
</reference>
<dbReference type="Pfam" id="PF13586">
    <property type="entry name" value="DDE_Tnp_1_2"/>
    <property type="match status" value="1"/>
</dbReference>
<proteinExistence type="predicted"/>
<protein>
    <submittedName>
        <fullName evidence="2">Putative transposase for insertion sequence element IS6501</fullName>
    </submittedName>
</protein>
<sequence length="88" mass="10215">MSADKGYDSERVREQVEQQGAKAVIPRKRNSVKGNADLDRGLYRNRHLVENAFARLKHYRAVSSRFDKLKRNYESVVAMACAFLWLPM</sequence>
<dbReference type="HOGENOM" id="CLU_055261_9_3_6"/>
<dbReference type="Proteomes" id="UP000032841">
    <property type="component" value="Chromosome"/>
</dbReference>
<organism evidence="2 3">
    <name type="scientific">Ectopseudomonas oleovorans (strain CECT 5344)</name>
    <name type="common">Pseudomonas pseudoalcaligenes</name>
    <dbReference type="NCBI Taxonomy" id="1182590"/>
    <lineage>
        <taxon>Bacteria</taxon>
        <taxon>Pseudomonadati</taxon>
        <taxon>Pseudomonadota</taxon>
        <taxon>Gammaproteobacteria</taxon>
        <taxon>Pseudomonadales</taxon>
        <taxon>Pseudomonadaceae</taxon>
        <taxon>Ectopseudomonas</taxon>
    </lineage>
</organism>